<sequence>MDKTVMGDLDSLPEDDKIRMSAIIDRIQNRDRSATTPLSPRYTILWWRDVLPTASTLGKHEERCVIHCAQKFLKVSALVRIRLASE</sequence>
<accession>A0AAN7L0L3</accession>
<comment type="similarity">
    <text evidence="1">Belongs to the small Tim family.</text>
</comment>
<keyword evidence="1" id="KW-0811">Translocation</keyword>
<keyword evidence="1" id="KW-0472">Membrane</keyword>
<keyword evidence="1" id="KW-0143">Chaperone</keyword>
<evidence type="ECO:0000256" key="1">
    <source>
        <dbReference type="RuleBase" id="RU367043"/>
    </source>
</evidence>
<gene>
    <name evidence="3" type="ORF">SAY87_023440</name>
</gene>
<dbReference type="InterPro" id="IPR004217">
    <property type="entry name" value="Tim10-like"/>
</dbReference>
<dbReference type="AlphaFoldDB" id="A0AAN7L0L3"/>
<organism evidence="3 4">
    <name type="scientific">Trapa incisa</name>
    <dbReference type="NCBI Taxonomy" id="236973"/>
    <lineage>
        <taxon>Eukaryota</taxon>
        <taxon>Viridiplantae</taxon>
        <taxon>Streptophyta</taxon>
        <taxon>Embryophyta</taxon>
        <taxon>Tracheophyta</taxon>
        <taxon>Spermatophyta</taxon>
        <taxon>Magnoliopsida</taxon>
        <taxon>eudicotyledons</taxon>
        <taxon>Gunneridae</taxon>
        <taxon>Pentapetalae</taxon>
        <taxon>rosids</taxon>
        <taxon>malvids</taxon>
        <taxon>Myrtales</taxon>
        <taxon>Lythraceae</taxon>
        <taxon>Trapa</taxon>
    </lineage>
</organism>
<name>A0AAN7L0L3_9MYRT</name>
<dbReference type="Proteomes" id="UP001345219">
    <property type="component" value="Chromosome 18"/>
</dbReference>
<evidence type="ECO:0000259" key="2">
    <source>
        <dbReference type="Pfam" id="PF02953"/>
    </source>
</evidence>
<dbReference type="SUPFAM" id="SSF144122">
    <property type="entry name" value="Tim10-like"/>
    <property type="match status" value="1"/>
</dbReference>
<dbReference type="GO" id="GO:0015031">
    <property type="term" value="P:protein transport"/>
    <property type="evidence" value="ECO:0007669"/>
    <property type="project" value="UniProtKB-KW"/>
</dbReference>
<evidence type="ECO:0000313" key="4">
    <source>
        <dbReference type="Proteomes" id="UP001345219"/>
    </source>
</evidence>
<comment type="domain">
    <text evidence="1">The twin CX3C motif contains 4 conserved Cys residues that form 2 disulfide bonds in the mitochondrial intermembrane space.</text>
</comment>
<comment type="subunit">
    <text evidence="1">Heterohexamer.</text>
</comment>
<keyword evidence="1" id="KW-0496">Mitochondrion</keyword>
<comment type="caution">
    <text evidence="3">The sequence shown here is derived from an EMBL/GenBank/DDBJ whole genome shotgun (WGS) entry which is preliminary data.</text>
</comment>
<proteinExistence type="inferred from homology"/>
<dbReference type="Gene3D" id="1.10.287.810">
    <property type="entry name" value="Mitochondrial import inner membrane translocase subunit tim13 like domains"/>
    <property type="match status" value="1"/>
</dbReference>
<keyword evidence="1" id="KW-1015">Disulfide bond</keyword>
<feature type="domain" description="Tim10-like" evidence="2">
    <location>
        <begin position="54"/>
        <end position="83"/>
    </location>
</feature>
<keyword evidence="1" id="KW-0999">Mitochondrion inner membrane</keyword>
<reference evidence="3 4" key="1">
    <citation type="journal article" date="2023" name="Hortic Res">
        <title>Pangenome of water caltrop reveals structural variations and asymmetric subgenome divergence after allopolyploidization.</title>
        <authorList>
            <person name="Zhang X."/>
            <person name="Chen Y."/>
            <person name="Wang L."/>
            <person name="Yuan Y."/>
            <person name="Fang M."/>
            <person name="Shi L."/>
            <person name="Lu R."/>
            <person name="Comes H.P."/>
            <person name="Ma Y."/>
            <person name="Chen Y."/>
            <person name="Huang G."/>
            <person name="Zhou Y."/>
            <person name="Zheng Z."/>
            <person name="Qiu Y."/>
        </authorList>
    </citation>
    <scope>NUCLEOTIDE SEQUENCE [LARGE SCALE GENOMIC DNA]</scope>
    <source>
        <tissue evidence="3">Roots</tissue>
    </source>
</reference>
<keyword evidence="1" id="KW-0813">Transport</keyword>
<keyword evidence="4" id="KW-1185">Reference proteome</keyword>
<dbReference type="EMBL" id="JAXIOK010000003">
    <property type="protein sequence ID" value="KAK4775479.1"/>
    <property type="molecule type" value="Genomic_DNA"/>
</dbReference>
<protein>
    <recommendedName>
        <fullName evidence="1">Mitochondrial import inner membrane translocase subunit</fullName>
    </recommendedName>
</protein>
<comment type="subcellular location">
    <subcellularLocation>
        <location evidence="1">Mitochondrion inner membrane</location>
        <topology evidence="1">Peripheral membrane protein</topology>
        <orientation evidence="1">Intermembrane side</orientation>
    </subcellularLocation>
</comment>
<comment type="function">
    <text evidence="1">Mitochondrial intermembrane chaperone that participates in the import and insertion of some multi-pass transmembrane proteins into the mitochondrial inner membrane. Also required for the transfer of beta-barrel precursors from the TOM complex to the sorting and assembly machinery (SAM complex) of the outer membrane. Acts as a chaperone-like protein that protects the hydrophobic precursors from aggregation and guide them through the mitochondrial intermembrane space.</text>
</comment>
<dbReference type="GO" id="GO:0005743">
    <property type="term" value="C:mitochondrial inner membrane"/>
    <property type="evidence" value="ECO:0007669"/>
    <property type="project" value="UniProtKB-SubCell"/>
</dbReference>
<dbReference type="InterPro" id="IPR035427">
    <property type="entry name" value="Tim10-like_dom_sf"/>
</dbReference>
<keyword evidence="1" id="KW-0653">Protein transport</keyword>
<evidence type="ECO:0000313" key="3">
    <source>
        <dbReference type="EMBL" id="KAK4775479.1"/>
    </source>
</evidence>
<dbReference type="Pfam" id="PF02953">
    <property type="entry name" value="zf-Tim10_DDP"/>
    <property type="match status" value="1"/>
</dbReference>